<sequence>MIRSLLALALLASTSAFLPPVAVPSAGKTSLDAMEMKDQVGVLPPMGEIYEESESNEEPASLRHTKF</sequence>
<dbReference type="AlphaFoldDB" id="A0A9W7AKV0"/>
<accession>A0A9W7AKV0</accession>
<dbReference type="Proteomes" id="UP001162640">
    <property type="component" value="Unassembled WGS sequence"/>
</dbReference>
<feature type="chain" id="PRO_5040990145" evidence="1">
    <location>
        <begin position="17"/>
        <end position="67"/>
    </location>
</feature>
<protein>
    <submittedName>
        <fullName evidence="2">Uncharacterized protein</fullName>
    </submittedName>
</protein>
<keyword evidence="1" id="KW-0732">Signal</keyword>
<comment type="caution">
    <text evidence="2">The sequence shown here is derived from an EMBL/GenBank/DDBJ whole genome shotgun (WGS) entry which is preliminary data.</text>
</comment>
<feature type="signal peptide" evidence="1">
    <location>
        <begin position="1"/>
        <end position="16"/>
    </location>
</feature>
<name>A0A9W7AKV0_9STRA</name>
<evidence type="ECO:0000313" key="3">
    <source>
        <dbReference type="Proteomes" id="UP001162640"/>
    </source>
</evidence>
<organism evidence="2 3">
    <name type="scientific">Triparma laevis f. inornata</name>
    <dbReference type="NCBI Taxonomy" id="1714386"/>
    <lineage>
        <taxon>Eukaryota</taxon>
        <taxon>Sar</taxon>
        <taxon>Stramenopiles</taxon>
        <taxon>Ochrophyta</taxon>
        <taxon>Bolidophyceae</taxon>
        <taxon>Parmales</taxon>
        <taxon>Triparmaceae</taxon>
        <taxon>Triparma</taxon>
    </lineage>
</organism>
<evidence type="ECO:0000256" key="1">
    <source>
        <dbReference type="SAM" id="SignalP"/>
    </source>
</evidence>
<dbReference type="EMBL" id="BLQM01000186">
    <property type="protein sequence ID" value="GMH73559.1"/>
    <property type="molecule type" value="Genomic_DNA"/>
</dbReference>
<reference evidence="3" key="1">
    <citation type="journal article" date="2023" name="Commun. Biol.">
        <title>Genome analysis of Parmales, the sister group of diatoms, reveals the evolutionary specialization of diatoms from phago-mixotrophs to photoautotrophs.</title>
        <authorList>
            <person name="Ban H."/>
            <person name="Sato S."/>
            <person name="Yoshikawa S."/>
            <person name="Yamada K."/>
            <person name="Nakamura Y."/>
            <person name="Ichinomiya M."/>
            <person name="Sato N."/>
            <person name="Blanc-Mathieu R."/>
            <person name="Endo H."/>
            <person name="Kuwata A."/>
            <person name="Ogata H."/>
        </authorList>
    </citation>
    <scope>NUCLEOTIDE SEQUENCE [LARGE SCALE GENOMIC DNA]</scope>
</reference>
<gene>
    <name evidence="2" type="ORF">TL16_g06226</name>
</gene>
<proteinExistence type="predicted"/>
<evidence type="ECO:0000313" key="2">
    <source>
        <dbReference type="EMBL" id="GMH73559.1"/>
    </source>
</evidence>